<dbReference type="InterPro" id="IPR036055">
    <property type="entry name" value="LDL_receptor-like_sf"/>
</dbReference>
<evidence type="ECO:0000256" key="2">
    <source>
        <dbReference type="ARBA" id="ARBA00022692"/>
    </source>
</evidence>
<dbReference type="OrthoDB" id="2019384at2759"/>
<dbReference type="PANTHER" id="PTHR24270:SF62">
    <property type="entry name" value="LOW-DENSITY LIPOPROTEIN RECEPTOR-RELATED PROTEIN 2"/>
    <property type="match status" value="1"/>
</dbReference>
<keyword evidence="10" id="KW-1185">Reference proteome</keyword>
<dbReference type="InterPro" id="IPR050685">
    <property type="entry name" value="LDLR"/>
</dbReference>
<dbReference type="GO" id="GO:0016192">
    <property type="term" value="P:vesicle-mediated transport"/>
    <property type="evidence" value="ECO:0007669"/>
    <property type="project" value="UniProtKB-ARBA"/>
</dbReference>
<dbReference type="Proteomes" id="UP000663828">
    <property type="component" value="Unassembled WGS sequence"/>
</dbReference>
<evidence type="ECO:0000256" key="3">
    <source>
        <dbReference type="ARBA" id="ARBA00022737"/>
    </source>
</evidence>
<keyword evidence="3" id="KW-0677">Repeat</keyword>
<keyword evidence="4" id="KW-1133">Transmembrane helix</keyword>
<comment type="subcellular location">
    <subcellularLocation>
        <location evidence="1">Membrane</location>
        <topology evidence="1">Single-pass membrane protein</topology>
    </subcellularLocation>
</comment>
<reference evidence="8" key="1">
    <citation type="submission" date="2021-02" db="EMBL/GenBank/DDBJ databases">
        <authorList>
            <person name="Nowell W R."/>
        </authorList>
    </citation>
    <scope>NUCLEOTIDE SEQUENCE</scope>
</reference>
<dbReference type="PANTHER" id="PTHR24270">
    <property type="entry name" value="LOW-DENSITY LIPOPROTEIN RECEPTOR-RELATED"/>
    <property type="match status" value="1"/>
</dbReference>
<evidence type="ECO:0000313" key="10">
    <source>
        <dbReference type="Proteomes" id="UP000663828"/>
    </source>
</evidence>
<dbReference type="InterPro" id="IPR002172">
    <property type="entry name" value="LDrepeatLR_classA_rpt"/>
</dbReference>
<feature type="disulfide bond" evidence="7">
    <location>
        <begin position="180"/>
        <end position="195"/>
    </location>
</feature>
<dbReference type="AlphaFoldDB" id="A0A815W4K2"/>
<dbReference type="Pfam" id="PF00057">
    <property type="entry name" value="Ldl_recept_a"/>
    <property type="match status" value="1"/>
</dbReference>
<keyword evidence="2" id="KW-0812">Transmembrane</keyword>
<evidence type="ECO:0000256" key="4">
    <source>
        <dbReference type="ARBA" id="ARBA00022989"/>
    </source>
</evidence>
<protein>
    <submittedName>
        <fullName evidence="8">Uncharacterized protein</fullName>
    </submittedName>
</protein>
<evidence type="ECO:0000256" key="5">
    <source>
        <dbReference type="ARBA" id="ARBA00023136"/>
    </source>
</evidence>
<dbReference type="Proteomes" id="UP000663852">
    <property type="component" value="Unassembled WGS sequence"/>
</dbReference>
<dbReference type="SMART" id="SM00192">
    <property type="entry name" value="LDLa"/>
    <property type="match status" value="6"/>
</dbReference>
<name>A0A815W4K2_ADIRI</name>
<evidence type="ECO:0000313" key="9">
    <source>
        <dbReference type="EMBL" id="CAF1658444.1"/>
    </source>
</evidence>
<sequence>MFLKETVPLEYDCLYYVKSDGIVKFDESYDWAHELLTYCIRPDNQSSIYSDDQFNSHLLDNKKYTFAELDANAISTTQLFEWSAPIEIIENYQMYLENKNNNIILKKLNTDEKYLFYNCTQPWYGSRCQYSFMWKQNTLELYIDRIFSDAHLSPTLPACYIHLNCNRGLSRVCLDWREICNDKKDCLNGEDEEQCWKLETNLCDDNEYRCHNGQCIPIEFQNDGILNPDCMDRTDELKPISYPKKCIHDPTFRCEESSCYPFPGNKQTFACGDGECINPNEKCNNNRQQYAQVPILPIDMNAACWQAMNCLTGKKERNECSCIEEVQIPCISLAVSRCPELFIFPETSILSDHVYLMYRRPYRRGREAIIEPSYICFDKDLCTVPHTSIYEILNYTCIDYDEDFGRMLTPYPGWNSMVRFIRNVFLRVCTSPMIECSHSSLYRCNYTSKCISIYRLRDGIDDCQLNDDETYTNTCSINWNTMDRFKCSGENLCLSKLTIQNGISECLSGEDEVNEIERYLQYHITIQHICDGIQHLIPIEINGRNETDETECDLWKCDNSYTHCNSVWNCPKGEDELGCKNNPIICPPLHHPCISPNTTELFCLPITKINDDYMDCLGGSDERELCRSMYPWRKTYRYHCWDRNECVELESLKECKTEKDTKLWNIIGTMEKCTNELFSFYLLPLIKQHLCSLIDLTYIDFPGYSLLDISNKINNSRYVIRNLQREILDRVNSSLSLERISDSSLQMDFTDNLNRNQISTYIHPMTVVKNDHKDRYICHRGISIHFRTLNKTETKCMCPPSTYGYYCQYQSQRVSLTVQVRSATDWLSMFTLVFLLITDQNEIESYDYRYYNSITDCVLKWNIYLLYRTRPKDPSKNYTVRIYVYKRQTTGLEYRTSWHYPLYFPFFTCTTYRSSNYYSIFNNNYSRKDLFT</sequence>
<evidence type="ECO:0000256" key="7">
    <source>
        <dbReference type="PROSITE-ProRule" id="PRU00124"/>
    </source>
</evidence>
<organism evidence="8 11">
    <name type="scientific">Adineta ricciae</name>
    <name type="common">Rotifer</name>
    <dbReference type="NCBI Taxonomy" id="249248"/>
    <lineage>
        <taxon>Eukaryota</taxon>
        <taxon>Metazoa</taxon>
        <taxon>Spiralia</taxon>
        <taxon>Gnathifera</taxon>
        <taxon>Rotifera</taxon>
        <taxon>Eurotatoria</taxon>
        <taxon>Bdelloidea</taxon>
        <taxon>Adinetida</taxon>
        <taxon>Adinetidae</taxon>
        <taxon>Adineta</taxon>
    </lineage>
</organism>
<evidence type="ECO:0000256" key="1">
    <source>
        <dbReference type="ARBA" id="ARBA00004167"/>
    </source>
</evidence>
<evidence type="ECO:0000313" key="8">
    <source>
        <dbReference type="EMBL" id="CAF1538846.1"/>
    </source>
</evidence>
<dbReference type="PROSITE" id="PS50068">
    <property type="entry name" value="LDLRA_2"/>
    <property type="match status" value="3"/>
</dbReference>
<dbReference type="CDD" id="cd00112">
    <property type="entry name" value="LDLa"/>
    <property type="match status" value="1"/>
</dbReference>
<gene>
    <name evidence="8" type="ORF">EDS130_LOCUS45160</name>
    <name evidence="9" type="ORF">XAT740_LOCUS56370</name>
</gene>
<dbReference type="PRINTS" id="PR00261">
    <property type="entry name" value="LDLRECEPTOR"/>
</dbReference>
<comment type="caution">
    <text evidence="8">The sequence shown here is derived from an EMBL/GenBank/DDBJ whole genome shotgun (WGS) entry which is preliminary data.</text>
</comment>
<keyword evidence="6 7" id="KW-1015">Disulfide bond</keyword>
<evidence type="ECO:0000256" key="6">
    <source>
        <dbReference type="ARBA" id="ARBA00023157"/>
    </source>
</evidence>
<proteinExistence type="predicted"/>
<dbReference type="EMBL" id="CAJNOJ010001018">
    <property type="protein sequence ID" value="CAF1538846.1"/>
    <property type="molecule type" value="Genomic_DNA"/>
</dbReference>
<keyword evidence="5" id="KW-0472">Membrane</keyword>
<feature type="disulfide bond" evidence="7">
    <location>
        <begin position="203"/>
        <end position="215"/>
    </location>
</feature>
<dbReference type="EMBL" id="CAJNOR010011013">
    <property type="protein sequence ID" value="CAF1658444.1"/>
    <property type="molecule type" value="Genomic_DNA"/>
</dbReference>
<dbReference type="Gene3D" id="4.10.400.10">
    <property type="entry name" value="Low-density Lipoprotein Receptor"/>
    <property type="match status" value="1"/>
</dbReference>
<comment type="caution">
    <text evidence="7">Lacks conserved residue(s) required for the propagation of feature annotation.</text>
</comment>
<evidence type="ECO:0000313" key="11">
    <source>
        <dbReference type="Proteomes" id="UP000663852"/>
    </source>
</evidence>
<dbReference type="SUPFAM" id="SSF57424">
    <property type="entry name" value="LDL receptor-like module"/>
    <property type="match status" value="1"/>
</dbReference>
<accession>A0A815W4K2</accession>
<dbReference type="GO" id="GO:0005886">
    <property type="term" value="C:plasma membrane"/>
    <property type="evidence" value="ECO:0007669"/>
    <property type="project" value="TreeGrafter"/>
</dbReference>